<organism evidence="2 3">
    <name type="scientific">Fictibacillus arsenicus</name>
    <dbReference type="NCBI Taxonomy" id="255247"/>
    <lineage>
        <taxon>Bacteria</taxon>
        <taxon>Bacillati</taxon>
        <taxon>Bacillota</taxon>
        <taxon>Bacilli</taxon>
        <taxon>Bacillales</taxon>
        <taxon>Fictibacillaceae</taxon>
        <taxon>Fictibacillus</taxon>
    </lineage>
</organism>
<dbReference type="EMBL" id="MQMF01000008">
    <property type="protein sequence ID" value="OOE08983.1"/>
    <property type="molecule type" value="Genomic_DNA"/>
</dbReference>
<sequence>MSGAHNPTYVFYFYFGFTCFRLCTGSHLAWFEQKLTEVNVPRGIRRNIDEPLPRQLLFPISSSGAFWMND</sequence>
<reference evidence="2 3" key="1">
    <citation type="submission" date="2016-11" db="EMBL/GenBank/DDBJ databases">
        <authorList>
            <person name="Jaros S."/>
            <person name="Januszkiewicz K."/>
            <person name="Wedrychowicz H."/>
        </authorList>
    </citation>
    <scope>NUCLEOTIDE SEQUENCE [LARGE SCALE GENOMIC DNA]</scope>
    <source>
        <strain evidence="2 3">Con a/3</strain>
    </source>
</reference>
<comment type="caution">
    <text evidence="2">The sequence shown here is derived from an EMBL/GenBank/DDBJ whole genome shotgun (WGS) entry which is preliminary data.</text>
</comment>
<keyword evidence="1" id="KW-1133">Transmembrane helix</keyword>
<gene>
    <name evidence="2" type="ORF">UN64_18965</name>
</gene>
<evidence type="ECO:0000313" key="2">
    <source>
        <dbReference type="EMBL" id="OOE08983.1"/>
    </source>
</evidence>
<evidence type="ECO:0000256" key="1">
    <source>
        <dbReference type="SAM" id="Phobius"/>
    </source>
</evidence>
<dbReference type="AlphaFoldDB" id="A0A1V3G3A4"/>
<feature type="transmembrane region" description="Helical" evidence="1">
    <location>
        <begin position="12"/>
        <end position="31"/>
    </location>
</feature>
<keyword evidence="1" id="KW-0812">Transmembrane</keyword>
<accession>A0A1V3G3A4</accession>
<name>A0A1V3G3A4_9BACL</name>
<evidence type="ECO:0000313" key="3">
    <source>
        <dbReference type="Proteomes" id="UP000188597"/>
    </source>
</evidence>
<dbReference type="Proteomes" id="UP000188597">
    <property type="component" value="Unassembled WGS sequence"/>
</dbReference>
<protein>
    <submittedName>
        <fullName evidence="2">Uncharacterized protein</fullName>
    </submittedName>
</protein>
<keyword evidence="1" id="KW-0472">Membrane</keyword>
<proteinExistence type="predicted"/>